<dbReference type="RefSeq" id="WP_377307369.1">
    <property type="nucleotide sequence ID" value="NZ_JBHSBD010000116.1"/>
</dbReference>
<dbReference type="Proteomes" id="UP001595697">
    <property type="component" value="Unassembled WGS sequence"/>
</dbReference>
<gene>
    <name evidence="1" type="ORF">ACFOVS_21610</name>
</gene>
<evidence type="ECO:0000313" key="2">
    <source>
        <dbReference type="Proteomes" id="UP001595697"/>
    </source>
</evidence>
<sequence length="77" mass="8297">MRTIISNLQARKPSALAVSDYSMIEATIPTPPAMRAYATLQSLFASAAFGSLPRIIDYSMIEATMPAPTVRPPSRIA</sequence>
<keyword evidence="2" id="KW-1185">Reference proteome</keyword>
<feature type="non-terminal residue" evidence="1">
    <location>
        <position position="77"/>
    </location>
</feature>
<protein>
    <submittedName>
        <fullName evidence="1">Uncharacterized protein</fullName>
    </submittedName>
</protein>
<name>A0ABV8EF94_9HYPH</name>
<reference evidence="2" key="1">
    <citation type="journal article" date="2019" name="Int. J. Syst. Evol. Microbiol.">
        <title>The Global Catalogue of Microorganisms (GCM) 10K type strain sequencing project: providing services to taxonomists for standard genome sequencing and annotation.</title>
        <authorList>
            <consortium name="The Broad Institute Genomics Platform"/>
            <consortium name="The Broad Institute Genome Sequencing Center for Infectious Disease"/>
            <person name="Wu L."/>
            <person name="Ma J."/>
        </authorList>
    </citation>
    <scope>NUCLEOTIDE SEQUENCE [LARGE SCALE GENOMIC DNA]</scope>
    <source>
        <strain evidence="2">TBRC 5781</strain>
    </source>
</reference>
<dbReference type="EMBL" id="JBHSBD010000116">
    <property type="protein sequence ID" value="MFC3970675.1"/>
    <property type="molecule type" value="Genomic_DNA"/>
</dbReference>
<organism evidence="1 2">
    <name type="scientific">Rhizobium lemnae</name>
    <dbReference type="NCBI Taxonomy" id="1214924"/>
    <lineage>
        <taxon>Bacteria</taxon>
        <taxon>Pseudomonadati</taxon>
        <taxon>Pseudomonadota</taxon>
        <taxon>Alphaproteobacteria</taxon>
        <taxon>Hyphomicrobiales</taxon>
        <taxon>Rhizobiaceae</taxon>
        <taxon>Rhizobium/Agrobacterium group</taxon>
        <taxon>Rhizobium</taxon>
    </lineage>
</organism>
<proteinExistence type="predicted"/>
<comment type="caution">
    <text evidence="1">The sequence shown here is derived from an EMBL/GenBank/DDBJ whole genome shotgun (WGS) entry which is preliminary data.</text>
</comment>
<accession>A0ABV8EF94</accession>
<evidence type="ECO:0000313" key="1">
    <source>
        <dbReference type="EMBL" id="MFC3970675.1"/>
    </source>
</evidence>